<evidence type="ECO:0000313" key="2">
    <source>
        <dbReference type="EMBL" id="TDT68063.1"/>
    </source>
</evidence>
<dbReference type="EMBL" id="SOBG01000008">
    <property type="protein sequence ID" value="TDT68063.1"/>
    <property type="molecule type" value="Genomic_DNA"/>
</dbReference>
<proteinExistence type="predicted"/>
<dbReference type="SMART" id="SM00954">
    <property type="entry name" value="RelA_SpoT"/>
    <property type="match status" value="1"/>
</dbReference>
<dbReference type="PANTHER" id="PTHR41773:SF1">
    <property type="entry name" value="RELA_SPOT DOMAIN-CONTAINING PROTEIN"/>
    <property type="match status" value="1"/>
</dbReference>
<evidence type="ECO:0000259" key="1">
    <source>
        <dbReference type="SMART" id="SM00954"/>
    </source>
</evidence>
<protein>
    <submittedName>
        <fullName evidence="2">PpGpp synthetase/RelA/SpoT-type nucleotidyltransferase</fullName>
    </submittedName>
</protein>
<dbReference type="AlphaFoldDB" id="A0AA46DXH5"/>
<gene>
    <name evidence="2" type="ORF">EV215_1784</name>
</gene>
<organism evidence="2 3">
    <name type="scientific">Hypnocyclicus thermotrophus</name>
    <dbReference type="NCBI Taxonomy" id="1627895"/>
    <lineage>
        <taxon>Bacteria</taxon>
        <taxon>Fusobacteriati</taxon>
        <taxon>Fusobacteriota</taxon>
        <taxon>Fusobacteriia</taxon>
        <taxon>Fusobacteriales</taxon>
        <taxon>Fusobacteriaceae</taxon>
        <taxon>Hypnocyclicus</taxon>
    </lineage>
</organism>
<dbReference type="GO" id="GO:0015969">
    <property type="term" value="P:guanosine tetraphosphate metabolic process"/>
    <property type="evidence" value="ECO:0007669"/>
    <property type="project" value="InterPro"/>
</dbReference>
<dbReference type="Gene3D" id="1.10.287.860">
    <property type="entry name" value="Nucleotidyltransferase"/>
    <property type="match status" value="1"/>
</dbReference>
<keyword evidence="3" id="KW-1185">Reference proteome</keyword>
<dbReference type="InterPro" id="IPR043519">
    <property type="entry name" value="NT_sf"/>
</dbReference>
<dbReference type="Gene3D" id="3.30.460.10">
    <property type="entry name" value="Beta Polymerase, domain 2"/>
    <property type="match status" value="1"/>
</dbReference>
<feature type="domain" description="RelA/SpoT" evidence="1">
    <location>
        <begin position="46"/>
        <end position="167"/>
    </location>
</feature>
<comment type="caution">
    <text evidence="2">The sequence shown here is derived from an EMBL/GenBank/DDBJ whole genome shotgun (WGS) entry which is preliminary data.</text>
</comment>
<dbReference type="PANTHER" id="PTHR41773">
    <property type="entry name" value="GTP PYROPHOSPHATASE-RELATED"/>
    <property type="match status" value="1"/>
</dbReference>
<dbReference type="InterPro" id="IPR007685">
    <property type="entry name" value="RelA_SpoT"/>
</dbReference>
<name>A0AA46DXH5_9FUSO</name>
<reference evidence="2 3" key="1">
    <citation type="submission" date="2019-03" db="EMBL/GenBank/DDBJ databases">
        <title>Genomic Encyclopedia of Type Strains, Phase IV (KMG-IV): sequencing the most valuable type-strain genomes for metagenomic binning, comparative biology and taxonomic classification.</title>
        <authorList>
            <person name="Goeker M."/>
        </authorList>
    </citation>
    <scope>NUCLEOTIDE SEQUENCE [LARGE SCALE GENOMIC DNA]</scope>
    <source>
        <strain evidence="2 3">DSM 100055</strain>
    </source>
</reference>
<dbReference type="SUPFAM" id="SSF81301">
    <property type="entry name" value="Nucleotidyltransferase"/>
    <property type="match status" value="1"/>
</dbReference>
<dbReference type="Proteomes" id="UP000294678">
    <property type="component" value="Unassembled WGS sequence"/>
</dbReference>
<sequence length="358" mass="43087">MNIDIVDIQKKYEKNFNDYEKFANFLKERLNYLFLINNFTPAKFETRVKSIKSFIKKVEKKYPKYKDPFHDITDIIGLRIITYYNTEIDDVIKILKDNFEIDYENSSDKENLLDYDKMGYISVHYVCKFCDNNNSFPYKFEVQIRSLLQHVWASIDHKLRYKTYIEIPKQIKRKLFRLSALLEVADSEFTSIKEEIEMLEKFYENKFDNKKYNLRIDISSINYYLKYNNDRIKNIAKNFNIERFKSFESAKLDNLERKLLHFLLKTNRHFIYDLDDFLNIIESNQSLIADLLDNEIIKKLSIMINSSCSFLIAFIILIDLEIDRVKKILNLTETQLLKILKLRETLNSLKCRDIVIKK</sequence>
<accession>A0AA46DXH5</accession>
<dbReference type="Pfam" id="PF04607">
    <property type="entry name" value="RelA_SpoT"/>
    <property type="match status" value="1"/>
</dbReference>
<evidence type="ECO:0000313" key="3">
    <source>
        <dbReference type="Proteomes" id="UP000294678"/>
    </source>
</evidence>
<dbReference type="CDD" id="cd05399">
    <property type="entry name" value="NT_Rel-Spo_like"/>
    <property type="match status" value="1"/>
</dbReference>
<dbReference type="RefSeq" id="WP_134113648.1">
    <property type="nucleotide sequence ID" value="NZ_SOBG01000008.1"/>
</dbReference>